<dbReference type="OrthoDB" id="5355526at2759"/>
<dbReference type="AlphaFoldDB" id="A0A6A6TH71"/>
<evidence type="ECO:0000256" key="1">
    <source>
        <dbReference type="SAM" id="Phobius"/>
    </source>
</evidence>
<feature type="transmembrane region" description="Helical" evidence="1">
    <location>
        <begin position="423"/>
        <end position="443"/>
    </location>
</feature>
<protein>
    <submittedName>
        <fullName evidence="2">Uncharacterized protein</fullName>
    </submittedName>
</protein>
<feature type="transmembrane region" description="Helical" evidence="1">
    <location>
        <begin position="395"/>
        <end position="417"/>
    </location>
</feature>
<keyword evidence="1" id="KW-1133">Transmembrane helix</keyword>
<gene>
    <name evidence="2" type="ORF">K491DRAFT_675787</name>
</gene>
<sequence>MYQASKYGGMAAFNPKPGSSPRQVFCSICGKSFTCVTTATQELLPIFENNERLSSLVRSAIYNPKIGDLHTYRNLHKLIKQYSARLEDEAEYRHEYVASRIVGLRAKSIAETILAKILDNSVEAAYEWGKLAIEDSGNEDDEALLNENYREEISHFSSSNNHALLEDFLVRSEAFWWLMQQIQSGKISAGLAVTLPLRLLSPSFLNRLHQERDRFCMYIGYTEPEVEQGRQRLRWDCRCGKAFWSDVTELRDGGVSYLMSRMSMSGAVRFTSGPEHTEESTGRQFLLPLGGSVAIFDHRSCCTVTSCKCLPPEDKVEPKSQAEYQCRPIPALTSPPVPSEYLLHLFSSPACINENDTWILDQLPKRTRGELLARAGVPAEGWGMYYSEGWDGDKIVVLVFLIFLLSSILFGVLWSRYKMDLQGAFGVSAYIVSACGILLTLIIRKLDQP</sequence>
<keyword evidence="1" id="KW-0812">Transmembrane</keyword>
<dbReference type="EMBL" id="MU004308">
    <property type="protein sequence ID" value="KAF2659335.1"/>
    <property type="molecule type" value="Genomic_DNA"/>
</dbReference>
<accession>A0A6A6TH71</accession>
<keyword evidence="1" id="KW-0472">Membrane</keyword>
<evidence type="ECO:0000313" key="2">
    <source>
        <dbReference type="EMBL" id="KAF2659335.1"/>
    </source>
</evidence>
<evidence type="ECO:0000313" key="3">
    <source>
        <dbReference type="Proteomes" id="UP000799324"/>
    </source>
</evidence>
<dbReference type="Proteomes" id="UP000799324">
    <property type="component" value="Unassembled WGS sequence"/>
</dbReference>
<reference evidence="2" key="1">
    <citation type="journal article" date="2020" name="Stud. Mycol.">
        <title>101 Dothideomycetes genomes: a test case for predicting lifestyles and emergence of pathogens.</title>
        <authorList>
            <person name="Haridas S."/>
            <person name="Albert R."/>
            <person name="Binder M."/>
            <person name="Bloem J."/>
            <person name="Labutti K."/>
            <person name="Salamov A."/>
            <person name="Andreopoulos B."/>
            <person name="Baker S."/>
            <person name="Barry K."/>
            <person name="Bills G."/>
            <person name="Bluhm B."/>
            <person name="Cannon C."/>
            <person name="Castanera R."/>
            <person name="Culley D."/>
            <person name="Daum C."/>
            <person name="Ezra D."/>
            <person name="Gonzalez J."/>
            <person name="Henrissat B."/>
            <person name="Kuo A."/>
            <person name="Liang C."/>
            <person name="Lipzen A."/>
            <person name="Lutzoni F."/>
            <person name="Magnuson J."/>
            <person name="Mondo S."/>
            <person name="Nolan M."/>
            <person name="Ohm R."/>
            <person name="Pangilinan J."/>
            <person name="Park H.-J."/>
            <person name="Ramirez L."/>
            <person name="Alfaro M."/>
            <person name="Sun H."/>
            <person name="Tritt A."/>
            <person name="Yoshinaga Y."/>
            <person name="Zwiers L.-H."/>
            <person name="Turgeon B."/>
            <person name="Goodwin S."/>
            <person name="Spatafora J."/>
            <person name="Crous P."/>
            <person name="Grigoriev I."/>
        </authorList>
    </citation>
    <scope>NUCLEOTIDE SEQUENCE</scope>
    <source>
        <strain evidence="2">CBS 122681</strain>
    </source>
</reference>
<name>A0A6A6TH71_9PLEO</name>
<organism evidence="2 3">
    <name type="scientific">Lophiostoma macrostomum CBS 122681</name>
    <dbReference type="NCBI Taxonomy" id="1314788"/>
    <lineage>
        <taxon>Eukaryota</taxon>
        <taxon>Fungi</taxon>
        <taxon>Dikarya</taxon>
        <taxon>Ascomycota</taxon>
        <taxon>Pezizomycotina</taxon>
        <taxon>Dothideomycetes</taxon>
        <taxon>Pleosporomycetidae</taxon>
        <taxon>Pleosporales</taxon>
        <taxon>Lophiostomataceae</taxon>
        <taxon>Lophiostoma</taxon>
    </lineage>
</organism>
<proteinExistence type="predicted"/>
<keyword evidence="3" id="KW-1185">Reference proteome</keyword>